<evidence type="ECO:0000256" key="5">
    <source>
        <dbReference type="ARBA" id="ARBA00022729"/>
    </source>
</evidence>
<reference evidence="11" key="2">
    <citation type="submission" date="2011-03" db="EMBL/GenBank/DDBJ databases">
        <title>Annotation of Magnaporthe poae ATCC 64411.</title>
        <authorList>
            <person name="Ma L.-J."/>
            <person name="Dead R."/>
            <person name="Young S.K."/>
            <person name="Zeng Q."/>
            <person name="Gargeya S."/>
            <person name="Fitzgerald M."/>
            <person name="Haas B."/>
            <person name="Abouelleil A."/>
            <person name="Alvarado L."/>
            <person name="Arachchi H.M."/>
            <person name="Berlin A."/>
            <person name="Brown A."/>
            <person name="Chapman S.B."/>
            <person name="Chen Z."/>
            <person name="Dunbar C."/>
            <person name="Freedman E."/>
            <person name="Gearin G."/>
            <person name="Gellesch M."/>
            <person name="Goldberg J."/>
            <person name="Griggs A."/>
            <person name="Gujja S."/>
            <person name="Heiman D."/>
            <person name="Howarth C."/>
            <person name="Larson L."/>
            <person name="Lui A."/>
            <person name="MacDonald P.J.P."/>
            <person name="Mehta T."/>
            <person name="Montmayeur A."/>
            <person name="Murphy C."/>
            <person name="Neiman D."/>
            <person name="Pearson M."/>
            <person name="Priest M."/>
            <person name="Roberts A."/>
            <person name="Saif S."/>
            <person name="Shea T."/>
            <person name="Shenoy N."/>
            <person name="Sisk P."/>
            <person name="Stolte C."/>
            <person name="Sykes S."/>
            <person name="Yandava C."/>
            <person name="Wortman J."/>
            <person name="Nusbaum C."/>
            <person name="Birren B."/>
        </authorList>
    </citation>
    <scope>NUCLEOTIDE SEQUENCE</scope>
    <source>
        <strain evidence="11">ATCC 64411</strain>
    </source>
</reference>
<name>A0A0H2TEJ7_MAGP6</name>
<dbReference type="Gene3D" id="3.40.390.10">
    <property type="entry name" value="Collagenase (Catalytic Domain)"/>
    <property type="match status" value="1"/>
</dbReference>
<sequence>MEAEQANGNSTLMAGAAITVDVYFHVVASSTALRDGYVTDQQLADQLKVLNSNYAPHGISFALKGTDRTINSNWAVDGDPLAMKKALRKGSYRTLNLYFLKSVGGNLGYCYLPADAKEGTEAFYRDGCTILHTSLPGGSQTNYNLGKTVTHEVGHWLGLYHTFQGGCNGDGDMVDDTPNQAGPSSGCPIGRNSCPNRPGVDPIHNYMDYSIDSCYEEF</sequence>
<keyword evidence="6" id="KW-0378">Hydrolase</keyword>
<dbReference type="CDD" id="cd04275">
    <property type="entry name" value="ZnMc_pappalysin_like"/>
    <property type="match status" value="1"/>
</dbReference>
<dbReference type="Pfam" id="PF05572">
    <property type="entry name" value="Peptidase_M43"/>
    <property type="match status" value="1"/>
</dbReference>
<accession>A0A0H2TEJ7</accession>
<dbReference type="GO" id="GO:0006508">
    <property type="term" value="P:proteolysis"/>
    <property type="evidence" value="ECO:0007669"/>
    <property type="project" value="UniProtKB-KW"/>
</dbReference>
<feature type="non-terminal residue" evidence="11">
    <location>
        <position position="218"/>
    </location>
</feature>
<comment type="similarity">
    <text evidence="2">Belongs to the peptidase M43B family.</text>
</comment>
<keyword evidence="8 11" id="KW-0482">Metalloprotease</keyword>
<gene>
    <name evidence="11" type="ORF">MAPG_01367</name>
</gene>
<evidence type="ECO:0000259" key="10">
    <source>
        <dbReference type="Pfam" id="PF05572"/>
    </source>
</evidence>
<dbReference type="GO" id="GO:0008237">
    <property type="term" value="F:metallopeptidase activity"/>
    <property type="evidence" value="ECO:0007669"/>
    <property type="project" value="UniProtKB-KW"/>
</dbReference>
<dbReference type="OrthoDB" id="536211at2759"/>
<evidence type="ECO:0000256" key="3">
    <source>
        <dbReference type="ARBA" id="ARBA00022670"/>
    </source>
</evidence>
<keyword evidence="3 11" id="KW-0645">Protease</keyword>
<evidence type="ECO:0000256" key="4">
    <source>
        <dbReference type="ARBA" id="ARBA00022723"/>
    </source>
</evidence>
<proteinExistence type="inferred from homology"/>
<keyword evidence="4" id="KW-0479">Metal-binding</keyword>
<evidence type="ECO:0000256" key="9">
    <source>
        <dbReference type="ARBA" id="ARBA00023157"/>
    </source>
</evidence>
<evidence type="ECO:0000256" key="8">
    <source>
        <dbReference type="ARBA" id="ARBA00023049"/>
    </source>
</evidence>
<keyword evidence="5" id="KW-0732">Signal</keyword>
<comment type="function">
    <text evidence="1">Secreted metalloproteinase that allows assimilation of proteinaceous substrates.</text>
</comment>
<dbReference type="InterPro" id="IPR008754">
    <property type="entry name" value="Peptidase_M43"/>
</dbReference>
<keyword evidence="7" id="KW-0862">Zinc</keyword>
<feature type="domain" description="Peptidase M43 pregnancy-associated plasma-A" evidence="10">
    <location>
        <begin position="140"/>
        <end position="216"/>
    </location>
</feature>
<reference evidence="11" key="1">
    <citation type="submission" date="2010-05" db="EMBL/GenBank/DDBJ databases">
        <title>The Genome Sequence of Magnaporthe poae strain ATCC 64411.</title>
        <authorList>
            <consortium name="The Broad Institute Genome Sequencing Platform"/>
            <consortium name="Broad Institute Genome Sequencing Center for Infectious Disease"/>
            <person name="Ma L.-J."/>
            <person name="Dead R."/>
            <person name="Young S."/>
            <person name="Zeng Q."/>
            <person name="Koehrsen M."/>
            <person name="Alvarado L."/>
            <person name="Berlin A."/>
            <person name="Chapman S.B."/>
            <person name="Chen Z."/>
            <person name="Freedman E."/>
            <person name="Gellesch M."/>
            <person name="Goldberg J."/>
            <person name="Griggs A."/>
            <person name="Gujja S."/>
            <person name="Heilman E.R."/>
            <person name="Heiman D."/>
            <person name="Hepburn T."/>
            <person name="Howarth C."/>
            <person name="Jen D."/>
            <person name="Larson L."/>
            <person name="Mehta T."/>
            <person name="Neiman D."/>
            <person name="Pearson M."/>
            <person name="Roberts A."/>
            <person name="Saif S."/>
            <person name="Shea T."/>
            <person name="Shenoy N."/>
            <person name="Sisk P."/>
            <person name="Stolte C."/>
            <person name="Sykes S."/>
            <person name="Walk T."/>
            <person name="White J."/>
            <person name="Yandava C."/>
            <person name="Haas B."/>
            <person name="Nusbaum C."/>
            <person name="Birren B."/>
        </authorList>
    </citation>
    <scope>NUCLEOTIDE SEQUENCE</scope>
    <source>
        <strain evidence="11">ATCC 64411</strain>
    </source>
</reference>
<evidence type="ECO:0000256" key="6">
    <source>
        <dbReference type="ARBA" id="ARBA00022801"/>
    </source>
</evidence>
<dbReference type="PANTHER" id="PTHR47466:SF1">
    <property type="entry name" value="METALLOPROTEASE MEP1 (AFU_ORTHOLOGUE AFUA_1G07730)-RELATED"/>
    <property type="match status" value="1"/>
</dbReference>
<evidence type="ECO:0000313" key="11">
    <source>
        <dbReference type="EMBL" id="KLU82293.1"/>
    </source>
</evidence>
<dbReference type="PANTHER" id="PTHR47466">
    <property type="match status" value="1"/>
</dbReference>
<evidence type="ECO:0000256" key="7">
    <source>
        <dbReference type="ARBA" id="ARBA00022833"/>
    </source>
</evidence>
<evidence type="ECO:0000256" key="1">
    <source>
        <dbReference type="ARBA" id="ARBA00003174"/>
    </source>
</evidence>
<dbReference type="AlphaFoldDB" id="A0A0H2TEJ7"/>
<evidence type="ECO:0000256" key="2">
    <source>
        <dbReference type="ARBA" id="ARBA00008721"/>
    </source>
</evidence>
<protein>
    <submittedName>
        <fullName evidence="11">Metalloprotease 1</fullName>
    </submittedName>
</protein>
<dbReference type="EMBL" id="GL876966">
    <property type="protein sequence ID" value="KLU82293.1"/>
    <property type="molecule type" value="Genomic_DNA"/>
</dbReference>
<dbReference type="GO" id="GO:0046872">
    <property type="term" value="F:metal ion binding"/>
    <property type="evidence" value="ECO:0007669"/>
    <property type="project" value="UniProtKB-KW"/>
</dbReference>
<dbReference type="InterPro" id="IPR024079">
    <property type="entry name" value="MetalloPept_cat_dom_sf"/>
</dbReference>
<dbReference type="SUPFAM" id="SSF55486">
    <property type="entry name" value="Metalloproteases ('zincins'), catalytic domain"/>
    <property type="match status" value="1"/>
</dbReference>
<keyword evidence="9" id="KW-1015">Disulfide bond</keyword>
<organism evidence="11">
    <name type="scientific">Magnaporthiopsis poae (strain ATCC 64411 / 73-15)</name>
    <name type="common">Kentucky bluegrass fungus</name>
    <name type="synonym">Magnaporthe poae</name>
    <dbReference type="NCBI Taxonomy" id="644358"/>
    <lineage>
        <taxon>Eukaryota</taxon>
        <taxon>Fungi</taxon>
        <taxon>Dikarya</taxon>
        <taxon>Ascomycota</taxon>
        <taxon>Pezizomycotina</taxon>
        <taxon>Sordariomycetes</taxon>
        <taxon>Sordariomycetidae</taxon>
        <taxon>Magnaporthales</taxon>
        <taxon>Magnaporthaceae</taxon>
        <taxon>Magnaporthiopsis</taxon>
    </lineage>
</organism>
<dbReference type="VEuPathDB" id="FungiDB:MAPG_01367"/>